<dbReference type="EMBL" id="CVRL01000046">
    <property type="protein sequence ID" value="CRL12892.1"/>
    <property type="molecule type" value="Genomic_DNA"/>
</dbReference>
<dbReference type="RefSeq" id="WP_050674448.1">
    <property type="nucleotide sequence ID" value="NZ_CVRL01000046.1"/>
</dbReference>
<keyword evidence="3" id="KW-1185">Reference proteome</keyword>
<gene>
    <name evidence="2" type="ORF">NIT7321_03775</name>
</gene>
<protein>
    <submittedName>
        <fullName evidence="2">Uncharacterized protein</fullName>
    </submittedName>
</protein>
<name>A0A0H5D6W0_9RHOB</name>
<reference evidence="3" key="1">
    <citation type="submission" date="2015-05" db="EMBL/GenBank/DDBJ databases">
        <authorList>
            <person name="Rodrigo-Torres Lidia"/>
            <person name="Arahal R.David."/>
        </authorList>
    </citation>
    <scope>NUCLEOTIDE SEQUENCE [LARGE SCALE GENOMIC DNA]</scope>
    <source>
        <strain evidence="3">CECT 7321</strain>
    </source>
</reference>
<evidence type="ECO:0000256" key="1">
    <source>
        <dbReference type="SAM" id="MobiDB-lite"/>
    </source>
</evidence>
<dbReference type="AlphaFoldDB" id="A0A0H5D6W0"/>
<evidence type="ECO:0000313" key="3">
    <source>
        <dbReference type="Proteomes" id="UP000043764"/>
    </source>
</evidence>
<dbReference type="Proteomes" id="UP000043764">
    <property type="component" value="Unassembled WGS sequence"/>
</dbReference>
<organism evidence="2 3">
    <name type="scientific">Phaeobacter italicus</name>
    <dbReference type="NCBI Taxonomy" id="481446"/>
    <lineage>
        <taxon>Bacteria</taxon>
        <taxon>Pseudomonadati</taxon>
        <taxon>Pseudomonadota</taxon>
        <taxon>Alphaproteobacteria</taxon>
        <taxon>Rhodobacterales</taxon>
        <taxon>Roseobacteraceae</taxon>
        <taxon>Phaeobacter</taxon>
    </lineage>
</organism>
<proteinExistence type="predicted"/>
<accession>A0A0H5D6W0</accession>
<evidence type="ECO:0000313" key="2">
    <source>
        <dbReference type="EMBL" id="CRL12892.1"/>
    </source>
</evidence>
<feature type="region of interest" description="Disordered" evidence="1">
    <location>
        <begin position="120"/>
        <end position="141"/>
    </location>
</feature>
<sequence>MNWTDTTHSYSVSSCRHLGRPCPAVERMIARLGMALDQARPSTTDDFEITGTCLLERCDARCASRCSARFVASHTRIRIFTGVGEDASLSGLDQFADAIFDPAASPFVPKRNQTYPSGLAQALPRRSLPSQPKAQAALAPA</sequence>